<evidence type="ECO:0000313" key="8">
    <source>
        <dbReference type="Proteomes" id="UP001156389"/>
    </source>
</evidence>
<feature type="compositionally biased region" description="Gly residues" evidence="5">
    <location>
        <begin position="59"/>
        <end position="69"/>
    </location>
</feature>
<evidence type="ECO:0000313" key="7">
    <source>
        <dbReference type="EMBL" id="MCT2592900.1"/>
    </source>
</evidence>
<feature type="region of interest" description="Disordered" evidence="5">
    <location>
        <begin position="48"/>
        <end position="122"/>
    </location>
</feature>
<organism evidence="7 8">
    <name type="scientific">Streptomyces gossypii</name>
    <dbReference type="NCBI Taxonomy" id="2883101"/>
    <lineage>
        <taxon>Bacteria</taxon>
        <taxon>Bacillati</taxon>
        <taxon>Actinomycetota</taxon>
        <taxon>Actinomycetes</taxon>
        <taxon>Kitasatosporales</taxon>
        <taxon>Streptomycetaceae</taxon>
        <taxon>Streptomyces</taxon>
    </lineage>
</organism>
<keyword evidence="8" id="KW-1185">Reference proteome</keyword>
<dbReference type="SUPFAM" id="SSF54001">
    <property type="entry name" value="Cysteine proteinases"/>
    <property type="match status" value="1"/>
</dbReference>
<feature type="compositionally biased region" description="Basic and acidic residues" evidence="5">
    <location>
        <begin position="71"/>
        <end position="87"/>
    </location>
</feature>
<feature type="region of interest" description="Disordered" evidence="5">
    <location>
        <begin position="1"/>
        <end position="20"/>
    </location>
</feature>
<protein>
    <submittedName>
        <fullName evidence="7">NlpC/P60 family protein</fullName>
    </submittedName>
</protein>
<evidence type="ECO:0000256" key="5">
    <source>
        <dbReference type="SAM" id="MobiDB-lite"/>
    </source>
</evidence>
<keyword evidence="3" id="KW-0378">Hydrolase</keyword>
<accession>A0ABT2K040</accession>
<dbReference type="Proteomes" id="UP001156389">
    <property type="component" value="Unassembled WGS sequence"/>
</dbReference>
<dbReference type="Gene3D" id="6.10.250.3150">
    <property type="match status" value="1"/>
</dbReference>
<feature type="region of interest" description="Disordered" evidence="5">
    <location>
        <begin position="249"/>
        <end position="270"/>
    </location>
</feature>
<keyword evidence="4" id="KW-0788">Thiol protease</keyword>
<dbReference type="Pfam" id="PF00877">
    <property type="entry name" value="NLPC_P60"/>
    <property type="match status" value="1"/>
</dbReference>
<dbReference type="RefSeq" id="WP_260220226.1">
    <property type="nucleotide sequence ID" value="NZ_JAJAGO010000011.1"/>
</dbReference>
<dbReference type="InterPro" id="IPR000064">
    <property type="entry name" value="NLP_P60_dom"/>
</dbReference>
<evidence type="ECO:0000256" key="4">
    <source>
        <dbReference type="ARBA" id="ARBA00022807"/>
    </source>
</evidence>
<comment type="similarity">
    <text evidence="1">Belongs to the peptidase C40 family.</text>
</comment>
<gene>
    <name evidence="7" type="ORF">LHJ74_23805</name>
</gene>
<evidence type="ECO:0000256" key="1">
    <source>
        <dbReference type="ARBA" id="ARBA00007074"/>
    </source>
</evidence>
<dbReference type="EMBL" id="JAJAGO010000011">
    <property type="protein sequence ID" value="MCT2592900.1"/>
    <property type="molecule type" value="Genomic_DNA"/>
</dbReference>
<dbReference type="PANTHER" id="PTHR47359">
    <property type="entry name" value="PEPTIDOGLYCAN DL-ENDOPEPTIDASE CWLO"/>
    <property type="match status" value="1"/>
</dbReference>
<comment type="caution">
    <text evidence="7">The sequence shown here is derived from an EMBL/GenBank/DDBJ whole genome shotgun (WGS) entry which is preliminary data.</text>
</comment>
<dbReference type="InterPro" id="IPR038765">
    <property type="entry name" value="Papain-like_cys_pep_sf"/>
</dbReference>
<dbReference type="InterPro" id="IPR051794">
    <property type="entry name" value="PG_Endopeptidase_C40"/>
</dbReference>
<proteinExistence type="inferred from homology"/>
<dbReference type="PANTHER" id="PTHR47359:SF3">
    <property type="entry name" value="NLP_P60 DOMAIN-CONTAINING PROTEIN-RELATED"/>
    <property type="match status" value="1"/>
</dbReference>
<sequence length="383" mass="40974">MARKRKGPEQGPAPRALAPRIARVARATRVTLAVACVLGVLTASGAGSAYAAPPEPVTGPGGASGGASDGVGKKSLEEIRREIEELHGQAGSATDAYNAAEEKAAAQRKRVTSLDRRKSTTQAKLDALRDRAGALARAQYQSGGMTDTARLMMAEDPEQFLRDAGLVREGQQATRTFMGSLKATKKRLDGDAKDASREYKRLESTRKAKAAAKKTIESRITKAEKLRSQLRKDERERLKELEEQAARARQAKWAGSAAPERNSGKATGAGKRAIEFAREQVGKPYAWGADGPDTFDCSGLTMRAWQAAGESLPRTSQGQWKELPRVPAEEMRPGDLIVYNKDASHVAMYLGDGSMVHAPRTGRTVSVEGAGTMPILGVVRPGG</sequence>
<reference evidence="7 8" key="1">
    <citation type="submission" date="2021-10" db="EMBL/GenBank/DDBJ databases">
        <title>Streptomyces gossypii sp. nov., isolated from soil collected from cotton field.</title>
        <authorList>
            <person name="Ge X."/>
            <person name="Chen X."/>
            <person name="Liu W."/>
        </authorList>
    </citation>
    <scope>NUCLEOTIDE SEQUENCE [LARGE SCALE GENOMIC DNA]</scope>
    <source>
        <strain evidence="7 8">N2-109</strain>
    </source>
</reference>
<dbReference type="Gene3D" id="3.90.1720.10">
    <property type="entry name" value="endopeptidase domain like (from Nostoc punctiforme)"/>
    <property type="match status" value="1"/>
</dbReference>
<name>A0ABT2K040_9ACTN</name>
<evidence type="ECO:0000256" key="3">
    <source>
        <dbReference type="ARBA" id="ARBA00022801"/>
    </source>
</evidence>
<keyword evidence="2" id="KW-0645">Protease</keyword>
<evidence type="ECO:0000256" key="2">
    <source>
        <dbReference type="ARBA" id="ARBA00022670"/>
    </source>
</evidence>
<evidence type="ECO:0000259" key="6">
    <source>
        <dbReference type="PROSITE" id="PS51935"/>
    </source>
</evidence>
<dbReference type="PROSITE" id="PS51935">
    <property type="entry name" value="NLPC_P60"/>
    <property type="match status" value="1"/>
</dbReference>
<feature type="domain" description="NlpC/P60" evidence="6">
    <location>
        <begin position="267"/>
        <end position="383"/>
    </location>
</feature>